<keyword evidence="1" id="KW-0147">Chitin-binding</keyword>
<keyword evidence="2 7" id="KW-0732">Signal</keyword>
<reference evidence="9 10" key="1">
    <citation type="submission" date="2015-12" db="EMBL/GenBank/DDBJ databases">
        <title>The genome of Folsomia candida.</title>
        <authorList>
            <person name="Faddeeva A."/>
            <person name="Derks M.F."/>
            <person name="Anvar Y."/>
            <person name="Smit S."/>
            <person name="Van Straalen N."/>
            <person name="Roelofs D."/>
        </authorList>
    </citation>
    <scope>NUCLEOTIDE SEQUENCE [LARGE SCALE GENOMIC DNA]</scope>
    <source>
        <strain evidence="9 10">VU population</strain>
        <tissue evidence="9">Whole body</tissue>
    </source>
</reference>
<feature type="compositionally biased region" description="Low complexity" evidence="6">
    <location>
        <begin position="92"/>
        <end position="141"/>
    </location>
</feature>
<evidence type="ECO:0000256" key="3">
    <source>
        <dbReference type="ARBA" id="ARBA00022737"/>
    </source>
</evidence>
<evidence type="ECO:0000256" key="6">
    <source>
        <dbReference type="SAM" id="MobiDB-lite"/>
    </source>
</evidence>
<dbReference type="InterPro" id="IPR051940">
    <property type="entry name" value="Chitin_bind-dev_reg"/>
</dbReference>
<dbReference type="Proteomes" id="UP000198287">
    <property type="component" value="Unassembled WGS sequence"/>
</dbReference>
<dbReference type="InterPro" id="IPR036508">
    <property type="entry name" value="Chitin-bd_dom_sf"/>
</dbReference>
<dbReference type="SUPFAM" id="SSF57625">
    <property type="entry name" value="Invertebrate chitin-binding proteins"/>
    <property type="match status" value="2"/>
</dbReference>
<dbReference type="PROSITE" id="PS50940">
    <property type="entry name" value="CHIT_BIND_II"/>
    <property type="match status" value="2"/>
</dbReference>
<feature type="signal peptide" evidence="7">
    <location>
        <begin position="1"/>
        <end position="18"/>
    </location>
</feature>
<evidence type="ECO:0000256" key="4">
    <source>
        <dbReference type="ARBA" id="ARBA00023157"/>
    </source>
</evidence>
<organism evidence="9 10">
    <name type="scientific">Folsomia candida</name>
    <name type="common">Springtail</name>
    <dbReference type="NCBI Taxonomy" id="158441"/>
    <lineage>
        <taxon>Eukaryota</taxon>
        <taxon>Metazoa</taxon>
        <taxon>Ecdysozoa</taxon>
        <taxon>Arthropoda</taxon>
        <taxon>Hexapoda</taxon>
        <taxon>Collembola</taxon>
        <taxon>Entomobryomorpha</taxon>
        <taxon>Isotomoidea</taxon>
        <taxon>Isotomidae</taxon>
        <taxon>Proisotominae</taxon>
        <taxon>Folsomia</taxon>
    </lineage>
</organism>
<dbReference type="InterPro" id="IPR002557">
    <property type="entry name" value="Chitin-bd_dom"/>
</dbReference>
<dbReference type="GO" id="GO:0008061">
    <property type="term" value="F:chitin binding"/>
    <property type="evidence" value="ECO:0007669"/>
    <property type="project" value="UniProtKB-KW"/>
</dbReference>
<sequence>MISSGYVILAICIFGVHSAKIGKFENAIKEEDNSGQCPDGFTGLVPHAVFCQFYYLCDNGTPNLRECPSGLYFNVRESACDYPANVPECVDGTRPPTSTTVGPTTTSTTTTSTTTTPPTTTPESPESEGTVVTGITTPPTTTLATTTTVLTTTRPTTTTPSGGLTCPENPSIFMPYPGDCYKYYLCENGNVISVHNCQSQLWFRFSIQSCMTPWGGDCSQ</sequence>
<evidence type="ECO:0000256" key="7">
    <source>
        <dbReference type="SAM" id="SignalP"/>
    </source>
</evidence>
<proteinExistence type="predicted"/>
<dbReference type="OrthoDB" id="6020543at2759"/>
<feature type="chain" id="PRO_5012013915" evidence="7">
    <location>
        <begin position="19"/>
        <end position="220"/>
    </location>
</feature>
<keyword evidence="5" id="KW-0325">Glycoprotein</keyword>
<dbReference type="PANTHER" id="PTHR23301:SF106">
    <property type="entry name" value="CHITIN-BINDING TYPE-2 DOMAIN-CONTAINING PROTEIN-RELATED"/>
    <property type="match status" value="1"/>
</dbReference>
<dbReference type="SMART" id="SM00494">
    <property type="entry name" value="ChtBD2"/>
    <property type="match status" value="2"/>
</dbReference>
<dbReference type="PANTHER" id="PTHR23301">
    <property type="entry name" value="CHITIN BINDING PERITROPHIN-A"/>
    <property type="match status" value="1"/>
</dbReference>
<dbReference type="OMA" id="ADESECC"/>
<dbReference type="EMBL" id="LNIX01000002">
    <property type="protein sequence ID" value="OXA60982.1"/>
    <property type="molecule type" value="Genomic_DNA"/>
</dbReference>
<protein>
    <submittedName>
        <fullName evidence="9">Peritrophin-1</fullName>
    </submittedName>
</protein>
<keyword evidence="10" id="KW-1185">Reference proteome</keyword>
<evidence type="ECO:0000256" key="5">
    <source>
        <dbReference type="ARBA" id="ARBA00023180"/>
    </source>
</evidence>
<gene>
    <name evidence="9" type="ORF">Fcan01_05607</name>
</gene>
<dbReference type="AlphaFoldDB" id="A0A226ETQ2"/>
<keyword evidence="4" id="KW-1015">Disulfide bond</keyword>
<keyword evidence="3" id="KW-0677">Repeat</keyword>
<dbReference type="GO" id="GO:0005576">
    <property type="term" value="C:extracellular region"/>
    <property type="evidence" value="ECO:0007669"/>
    <property type="project" value="InterPro"/>
</dbReference>
<feature type="domain" description="Chitin-binding type-2" evidence="8">
    <location>
        <begin position="163"/>
        <end position="220"/>
    </location>
</feature>
<name>A0A226ETQ2_FOLCA</name>
<comment type="caution">
    <text evidence="9">The sequence shown here is derived from an EMBL/GenBank/DDBJ whole genome shotgun (WGS) entry which is preliminary data.</text>
</comment>
<feature type="region of interest" description="Disordered" evidence="6">
    <location>
        <begin position="91"/>
        <end position="141"/>
    </location>
</feature>
<feature type="domain" description="Chitin-binding type-2" evidence="8">
    <location>
        <begin position="34"/>
        <end position="91"/>
    </location>
</feature>
<dbReference type="Pfam" id="PF01607">
    <property type="entry name" value="CBM_14"/>
    <property type="match status" value="2"/>
</dbReference>
<evidence type="ECO:0000313" key="9">
    <source>
        <dbReference type="EMBL" id="OXA60982.1"/>
    </source>
</evidence>
<dbReference type="Gene3D" id="2.170.140.10">
    <property type="entry name" value="Chitin binding domain"/>
    <property type="match status" value="2"/>
</dbReference>
<evidence type="ECO:0000256" key="1">
    <source>
        <dbReference type="ARBA" id="ARBA00022669"/>
    </source>
</evidence>
<evidence type="ECO:0000313" key="10">
    <source>
        <dbReference type="Proteomes" id="UP000198287"/>
    </source>
</evidence>
<evidence type="ECO:0000259" key="8">
    <source>
        <dbReference type="PROSITE" id="PS50940"/>
    </source>
</evidence>
<accession>A0A226ETQ2</accession>
<evidence type="ECO:0000256" key="2">
    <source>
        <dbReference type="ARBA" id="ARBA00022729"/>
    </source>
</evidence>